<dbReference type="AlphaFoldDB" id="A0A8H7D569"/>
<name>A0A8H7D569_9AGAR</name>
<dbReference type="Proteomes" id="UP000620124">
    <property type="component" value="Unassembled WGS sequence"/>
</dbReference>
<gene>
    <name evidence="1" type="ORF">MVEN_00620200</name>
</gene>
<dbReference type="EMBL" id="JACAZI010000004">
    <property type="protein sequence ID" value="KAF7362709.1"/>
    <property type="molecule type" value="Genomic_DNA"/>
</dbReference>
<accession>A0A8H7D569</accession>
<evidence type="ECO:0000313" key="2">
    <source>
        <dbReference type="Proteomes" id="UP000620124"/>
    </source>
</evidence>
<reference evidence="1" key="1">
    <citation type="submission" date="2020-05" db="EMBL/GenBank/DDBJ databases">
        <title>Mycena genomes resolve the evolution of fungal bioluminescence.</title>
        <authorList>
            <person name="Tsai I.J."/>
        </authorList>
    </citation>
    <scope>NUCLEOTIDE SEQUENCE</scope>
    <source>
        <strain evidence="1">CCC161011</strain>
    </source>
</reference>
<comment type="caution">
    <text evidence="1">The sequence shown here is derived from an EMBL/GenBank/DDBJ whole genome shotgun (WGS) entry which is preliminary data.</text>
</comment>
<evidence type="ECO:0000313" key="1">
    <source>
        <dbReference type="EMBL" id="KAF7362709.1"/>
    </source>
</evidence>
<organism evidence="1 2">
    <name type="scientific">Mycena venus</name>
    <dbReference type="NCBI Taxonomy" id="2733690"/>
    <lineage>
        <taxon>Eukaryota</taxon>
        <taxon>Fungi</taxon>
        <taxon>Dikarya</taxon>
        <taxon>Basidiomycota</taxon>
        <taxon>Agaricomycotina</taxon>
        <taxon>Agaricomycetes</taxon>
        <taxon>Agaricomycetidae</taxon>
        <taxon>Agaricales</taxon>
        <taxon>Marasmiineae</taxon>
        <taxon>Mycenaceae</taxon>
        <taxon>Mycena</taxon>
    </lineage>
</organism>
<proteinExistence type="predicted"/>
<sequence length="109" mass="12386">MCLWSIHWRSSPRFGPVGAQDTLKMQCVDFLKRAQNLIVDCLVANIHRIALIQILFMWRRDVPVSVLGVRQHLAHFDHFIVTHAPPVLGSVGMNDDGMTKIDEDGLRLV</sequence>
<keyword evidence="2" id="KW-1185">Reference proteome</keyword>
<protein>
    <submittedName>
        <fullName evidence="1">Uncharacterized protein</fullName>
    </submittedName>
</protein>